<evidence type="ECO:0000256" key="1">
    <source>
        <dbReference type="SAM" id="Phobius"/>
    </source>
</evidence>
<proteinExistence type="predicted"/>
<name>A0A8J3MYI5_9CHLR</name>
<dbReference type="EMBL" id="BNJK01000001">
    <property type="protein sequence ID" value="GHO90922.1"/>
    <property type="molecule type" value="Genomic_DNA"/>
</dbReference>
<dbReference type="AlphaFoldDB" id="A0A8J3MYI5"/>
<accession>A0A8J3MYI5</accession>
<evidence type="ECO:0000313" key="3">
    <source>
        <dbReference type="Proteomes" id="UP000597444"/>
    </source>
</evidence>
<sequence length="128" mass="14920">MNQKFQQEEQEENERVTRERLARIAKQKRIEREEQARQDAIEAENKQKIAERNAFRSSVDEYVNKREKDTDRRQVWCNWLQIILIILTTATASIAGFDGISRVYVALVGFAAATLGGILSYLQFQEKI</sequence>
<feature type="transmembrane region" description="Helical" evidence="1">
    <location>
        <begin position="103"/>
        <end position="122"/>
    </location>
</feature>
<keyword evidence="1" id="KW-0812">Transmembrane</keyword>
<feature type="transmembrane region" description="Helical" evidence="1">
    <location>
        <begin position="75"/>
        <end position="97"/>
    </location>
</feature>
<dbReference type="RefSeq" id="WP_220201856.1">
    <property type="nucleotide sequence ID" value="NZ_BNJK01000001.1"/>
</dbReference>
<comment type="caution">
    <text evidence="2">The sequence shown here is derived from an EMBL/GenBank/DDBJ whole genome shotgun (WGS) entry which is preliminary data.</text>
</comment>
<reference evidence="2" key="1">
    <citation type="submission" date="2020-10" db="EMBL/GenBank/DDBJ databases">
        <title>Taxonomic study of unclassified bacteria belonging to the class Ktedonobacteria.</title>
        <authorList>
            <person name="Yabe S."/>
            <person name="Wang C.M."/>
            <person name="Zheng Y."/>
            <person name="Sakai Y."/>
            <person name="Cavaletti L."/>
            <person name="Monciardini P."/>
            <person name="Donadio S."/>
        </authorList>
    </citation>
    <scope>NUCLEOTIDE SEQUENCE</scope>
    <source>
        <strain evidence="2">ID150040</strain>
    </source>
</reference>
<keyword evidence="3" id="KW-1185">Reference proteome</keyword>
<dbReference type="Proteomes" id="UP000597444">
    <property type="component" value="Unassembled WGS sequence"/>
</dbReference>
<gene>
    <name evidence="2" type="ORF">KSF_009700</name>
</gene>
<organism evidence="2 3">
    <name type="scientific">Reticulibacter mediterranei</name>
    <dbReference type="NCBI Taxonomy" id="2778369"/>
    <lineage>
        <taxon>Bacteria</taxon>
        <taxon>Bacillati</taxon>
        <taxon>Chloroflexota</taxon>
        <taxon>Ktedonobacteria</taxon>
        <taxon>Ktedonobacterales</taxon>
        <taxon>Reticulibacteraceae</taxon>
        <taxon>Reticulibacter</taxon>
    </lineage>
</organism>
<evidence type="ECO:0000313" key="2">
    <source>
        <dbReference type="EMBL" id="GHO90922.1"/>
    </source>
</evidence>
<keyword evidence="1" id="KW-1133">Transmembrane helix</keyword>
<keyword evidence="1" id="KW-0472">Membrane</keyword>
<protein>
    <submittedName>
        <fullName evidence="2">Uncharacterized protein</fullName>
    </submittedName>
</protein>